<evidence type="ECO:0000256" key="3">
    <source>
        <dbReference type="ARBA" id="ARBA00012737"/>
    </source>
</evidence>
<reference evidence="8 9" key="1">
    <citation type="submission" date="2020-03" db="EMBL/GenBank/DDBJ databases">
        <authorList>
            <person name="Pitt A."/>
            <person name="Hahn M.W."/>
        </authorList>
    </citation>
    <scope>NUCLEOTIDE SEQUENCE [LARGE SCALE GENOMIC DNA]</scope>
    <source>
        <strain evidence="8 9">5A-MARBSE</strain>
    </source>
</reference>
<feature type="domain" description="Glutamine amidotransferase type-2" evidence="7">
    <location>
        <begin position="1"/>
        <end position="187"/>
    </location>
</feature>
<comment type="catalytic activity">
    <reaction evidence="6">
        <text>L-aspartate + L-glutamine + ATP + H2O = L-asparagine + L-glutamate + AMP + diphosphate + H(+)</text>
        <dbReference type="Rhea" id="RHEA:12228"/>
        <dbReference type="ChEBI" id="CHEBI:15377"/>
        <dbReference type="ChEBI" id="CHEBI:15378"/>
        <dbReference type="ChEBI" id="CHEBI:29985"/>
        <dbReference type="ChEBI" id="CHEBI:29991"/>
        <dbReference type="ChEBI" id="CHEBI:30616"/>
        <dbReference type="ChEBI" id="CHEBI:33019"/>
        <dbReference type="ChEBI" id="CHEBI:58048"/>
        <dbReference type="ChEBI" id="CHEBI:58359"/>
        <dbReference type="ChEBI" id="CHEBI:456215"/>
        <dbReference type="EC" id="6.3.5.4"/>
    </reaction>
</comment>
<keyword evidence="9" id="KW-1185">Reference proteome</keyword>
<dbReference type="PIRSF" id="PIRSF001589">
    <property type="entry name" value="Asn_synthetase_glu-h"/>
    <property type="match status" value="1"/>
</dbReference>
<dbReference type="InterPro" id="IPR006426">
    <property type="entry name" value="Asn_synth_AEB"/>
</dbReference>
<dbReference type="Gene3D" id="3.40.50.620">
    <property type="entry name" value="HUPs"/>
    <property type="match status" value="1"/>
</dbReference>
<dbReference type="PROSITE" id="PS51278">
    <property type="entry name" value="GATASE_TYPE_2"/>
    <property type="match status" value="1"/>
</dbReference>
<dbReference type="PANTHER" id="PTHR43284">
    <property type="entry name" value="ASPARAGINE SYNTHETASE (GLUTAMINE-HYDROLYZING)"/>
    <property type="match status" value="1"/>
</dbReference>
<name>A0ABT4JEA3_9BACT</name>
<dbReference type="SUPFAM" id="SSF52402">
    <property type="entry name" value="Adenine nucleotide alpha hydrolases-like"/>
    <property type="match status" value="1"/>
</dbReference>
<evidence type="ECO:0000256" key="1">
    <source>
        <dbReference type="ARBA" id="ARBA00005187"/>
    </source>
</evidence>
<protein>
    <recommendedName>
        <fullName evidence="3">asparagine synthase (glutamine-hydrolyzing)</fullName>
        <ecNumber evidence="3">6.3.5.4</ecNumber>
    </recommendedName>
</protein>
<comment type="similarity">
    <text evidence="2">Belongs to the asparagine synthetase family.</text>
</comment>
<dbReference type="Proteomes" id="UP001321186">
    <property type="component" value="Unassembled WGS sequence"/>
</dbReference>
<dbReference type="InterPro" id="IPR014729">
    <property type="entry name" value="Rossmann-like_a/b/a_fold"/>
</dbReference>
<dbReference type="Gene3D" id="3.60.20.10">
    <property type="entry name" value="Glutamine Phosphoribosylpyrophosphate, subunit 1, domain 1"/>
    <property type="match status" value="1"/>
</dbReference>
<dbReference type="InterPro" id="IPR051786">
    <property type="entry name" value="ASN_synthetase/amidase"/>
</dbReference>
<dbReference type="InterPro" id="IPR029055">
    <property type="entry name" value="Ntn_hydrolases_N"/>
</dbReference>
<evidence type="ECO:0000256" key="4">
    <source>
        <dbReference type="ARBA" id="ARBA00022741"/>
    </source>
</evidence>
<dbReference type="EC" id="6.3.5.4" evidence="3"/>
<comment type="caution">
    <text evidence="8">The sequence shown here is derived from an EMBL/GenBank/DDBJ whole genome shotgun (WGS) entry which is preliminary data.</text>
</comment>
<dbReference type="Pfam" id="PF00733">
    <property type="entry name" value="Asn_synthase"/>
    <property type="match status" value="2"/>
</dbReference>
<evidence type="ECO:0000313" key="9">
    <source>
        <dbReference type="Proteomes" id="UP001321186"/>
    </source>
</evidence>
<evidence type="ECO:0000313" key="8">
    <source>
        <dbReference type="EMBL" id="MCZ2474617.1"/>
    </source>
</evidence>
<dbReference type="PANTHER" id="PTHR43284:SF1">
    <property type="entry name" value="ASPARAGINE SYNTHETASE"/>
    <property type="match status" value="1"/>
</dbReference>
<sequence length="606" mass="70270">MSTQKFKPIQELEYQDGNIFLVNQSLKKQILSEDDSQQLIYSDNNCWIVSNSRIDNREELLTRLALPINDQLSDNAILLKMYQEFGNEFVKHIEGDWTLAIWNQANQELLIARDQLGVSALYYRLTDEYIAFSSYIQGLIEIDQDTIKIDELYLAGIMTAWITLSNNTAFVNIQHLPPAHYGLVKNGRFTLHRYWEAEKTPELHLKSEMDYVKQFSNVLEQSVKNRIQYAKKLGSQLSSGFDSSTITTVAAEIFKKDNKRLTAFTSIPKEKTSDYFPEHTATDESYLSIPTAEFLGNVDHVLVRSENQSIIKNIHDSLELHHAPLHAAGNMFWIHQIYLNAQSQDIDTLLIGQSGNTTISWTGYPKGLQIKRLIKQILGYKGQEKFTPISYLQYLIAEIKNKLNNNAMPSWDAYSFISPQFAKDMDLLQKMKESGHDPTFSKSIQNKQGHINFINPLFNKIGALWQDLAFQYHISTYDPSTDKRLVEYCLSVPNEYYQRYNTNKWLLKTAMKGRLLDDLIHQKKKGRQATDLAVRIQSEATEFQELLESFRSNKAIQYYLDCQKMEHYLERIVENPRKKEAYSDSIFLTRGISCALFIQKYQHRFA</sequence>
<organism evidence="8 9">
    <name type="scientific">Aquirufa ecclesiirivi</name>
    <dbReference type="NCBI Taxonomy" id="2715124"/>
    <lineage>
        <taxon>Bacteria</taxon>
        <taxon>Pseudomonadati</taxon>
        <taxon>Bacteroidota</taxon>
        <taxon>Cytophagia</taxon>
        <taxon>Cytophagales</taxon>
        <taxon>Flectobacillaceae</taxon>
        <taxon>Aquirufa</taxon>
    </lineage>
</organism>
<evidence type="ECO:0000256" key="6">
    <source>
        <dbReference type="ARBA" id="ARBA00048741"/>
    </source>
</evidence>
<keyword evidence="4" id="KW-0547">Nucleotide-binding</keyword>
<evidence type="ECO:0000256" key="2">
    <source>
        <dbReference type="ARBA" id="ARBA00005752"/>
    </source>
</evidence>
<evidence type="ECO:0000256" key="5">
    <source>
        <dbReference type="ARBA" id="ARBA00022840"/>
    </source>
</evidence>
<proteinExistence type="inferred from homology"/>
<dbReference type="InterPro" id="IPR017932">
    <property type="entry name" value="GATase_2_dom"/>
</dbReference>
<evidence type="ECO:0000259" key="7">
    <source>
        <dbReference type="PROSITE" id="PS51278"/>
    </source>
</evidence>
<dbReference type="InterPro" id="IPR001962">
    <property type="entry name" value="Asn_synthase"/>
</dbReference>
<dbReference type="Pfam" id="PF13537">
    <property type="entry name" value="GATase_7"/>
    <property type="match status" value="1"/>
</dbReference>
<dbReference type="SUPFAM" id="SSF56235">
    <property type="entry name" value="N-terminal nucleophile aminohydrolases (Ntn hydrolases)"/>
    <property type="match status" value="1"/>
</dbReference>
<accession>A0ABT4JEA3</accession>
<keyword evidence="5" id="KW-0067">ATP-binding</keyword>
<dbReference type="EMBL" id="JAANOH010000001">
    <property type="protein sequence ID" value="MCZ2474617.1"/>
    <property type="molecule type" value="Genomic_DNA"/>
</dbReference>
<comment type="pathway">
    <text evidence="1">Amino-acid biosynthesis; L-asparagine biosynthesis; L-asparagine from L-aspartate (L-Gln route): step 1/1.</text>
</comment>
<gene>
    <name evidence="8" type="ORF">G9H61_04120</name>
</gene>